<dbReference type="PANTHER" id="PTHR48446:SF1">
    <property type="entry name" value="DNA-DIRECTED RNA POLYMERASE SUBUNIT BETA' N-TERMINAL SECTION"/>
    <property type="match status" value="1"/>
</dbReference>
<protein>
    <recommendedName>
        <fullName evidence="8">DNA-directed RNA polymerase</fullName>
    </recommendedName>
</protein>
<gene>
    <name evidence="7" type="ORF">PCAR00345_LOCUS31083</name>
</gene>
<accession>A0A7S4BVM2</accession>
<keyword evidence="3" id="KW-0862">Zinc</keyword>
<evidence type="ECO:0000256" key="4">
    <source>
        <dbReference type="ARBA" id="ARBA00022842"/>
    </source>
</evidence>
<evidence type="ECO:0000256" key="5">
    <source>
        <dbReference type="ARBA" id="ARBA00023242"/>
    </source>
</evidence>
<evidence type="ECO:0000256" key="1">
    <source>
        <dbReference type="ARBA" id="ARBA00004123"/>
    </source>
</evidence>
<organism evidence="7">
    <name type="scientific">Chrysotila carterae</name>
    <name type="common">Marine alga</name>
    <name type="synonym">Syracosphaera carterae</name>
    <dbReference type="NCBI Taxonomy" id="13221"/>
    <lineage>
        <taxon>Eukaryota</taxon>
        <taxon>Haptista</taxon>
        <taxon>Haptophyta</taxon>
        <taxon>Prymnesiophyceae</taxon>
        <taxon>Isochrysidales</taxon>
        <taxon>Isochrysidaceae</taxon>
        <taxon>Chrysotila</taxon>
    </lineage>
</organism>
<evidence type="ECO:0000313" key="7">
    <source>
        <dbReference type="EMBL" id="CAE0778444.1"/>
    </source>
</evidence>
<comment type="catalytic activity">
    <reaction evidence="6">
        <text>RNA(n) + a ribonucleoside 5'-triphosphate = RNA(n+1) + diphosphate</text>
        <dbReference type="Rhea" id="RHEA:21248"/>
        <dbReference type="Rhea" id="RHEA-COMP:14527"/>
        <dbReference type="Rhea" id="RHEA-COMP:17342"/>
        <dbReference type="ChEBI" id="CHEBI:33019"/>
        <dbReference type="ChEBI" id="CHEBI:61557"/>
        <dbReference type="ChEBI" id="CHEBI:140395"/>
        <dbReference type="EC" id="2.7.7.6"/>
    </reaction>
</comment>
<dbReference type="GO" id="GO:0046872">
    <property type="term" value="F:metal ion binding"/>
    <property type="evidence" value="ECO:0007669"/>
    <property type="project" value="UniProtKB-KW"/>
</dbReference>
<keyword evidence="4" id="KW-0460">Magnesium</keyword>
<dbReference type="GO" id="GO:0005634">
    <property type="term" value="C:nucleus"/>
    <property type="evidence" value="ECO:0007669"/>
    <property type="project" value="UniProtKB-SubCell"/>
</dbReference>
<dbReference type="EMBL" id="HBIZ01048575">
    <property type="protein sequence ID" value="CAE0778444.1"/>
    <property type="molecule type" value="Transcribed_RNA"/>
</dbReference>
<keyword evidence="2" id="KW-0479">Metal-binding</keyword>
<evidence type="ECO:0000256" key="3">
    <source>
        <dbReference type="ARBA" id="ARBA00022833"/>
    </source>
</evidence>
<dbReference type="GO" id="GO:0003899">
    <property type="term" value="F:DNA-directed RNA polymerase activity"/>
    <property type="evidence" value="ECO:0007669"/>
    <property type="project" value="UniProtKB-EC"/>
</dbReference>
<proteinExistence type="predicted"/>
<reference evidence="7" key="1">
    <citation type="submission" date="2021-01" db="EMBL/GenBank/DDBJ databases">
        <authorList>
            <person name="Corre E."/>
            <person name="Pelletier E."/>
            <person name="Niang G."/>
            <person name="Scheremetjew M."/>
            <person name="Finn R."/>
            <person name="Kale V."/>
            <person name="Holt S."/>
            <person name="Cochrane G."/>
            <person name="Meng A."/>
            <person name="Brown T."/>
            <person name="Cohen L."/>
        </authorList>
    </citation>
    <scope>NUCLEOTIDE SEQUENCE</scope>
    <source>
        <strain evidence="7">CCMP645</strain>
    </source>
</reference>
<name>A0A7S4BVM2_CHRCT</name>
<keyword evidence="5" id="KW-0539">Nucleus</keyword>
<dbReference type="SUPFAM" id="SSF64484">
    <property type="entry name" value="beta and beta-prime subunits of DNA dependent RNA-polymerase"/>
    <property type="match status" value="1"/>
</dbReference>
<evidence type="ECO:0000256" key="2">
    <source>
        <dbReference type="ARBA" id="ARBA00022723"/>
    </source>
</evidence>
<dbReference type="InterPro" id="IPR015700">
    <property type="entry name" value="RPC1"/>
</dbReference>
<dbReference type="PANTHER" id="PTHR48446">
    <property type="entry name" value="DNA-DIRECTED RNA POLYMERASE SUBUNIT BETA' N-TERMINAL SECTION"/>
    <property type="match status" value="1"/>
</dbReference>
<sequence length="123" mass="13595">MPNLLHAHSRSVTFRAHFSHVNRVSARVVFPPLQVLGITRFGVPKMKQSVLMLASFEKTTDHLFEAAVHSRMDAITGVSECIILGIPIPLGTGLFKMLQRVPKVNLPKSAPTLFGPCDKHLPF</sequence>
<dbReference type="FunFam" id="1.10.150.390:FF:000004">
    <property type="entry name" value="DNA-directed RNA polymerase subunit"/>
    <property type="match status" value="1"/>
</dbReference>
<dbReference type="AlphaFoldDB" id="A0A7S4BVM2"/>
<dbReference type="Gene3D" id="1.10.150.390">
    <property type="match status" value="1"/>
</dbReference>
<evidence type="ECO:0008006" key="8">
    <source>
        <dbReference type="Google" id="ProtNLM"/>
    </source>
</evidence>
<comment type="subcellular location">
    <subcellularLocation>
        <location evidence="1">Nucleus</location>
    </subcellularLocation>
</comment>
<evidence type="ECO:0000256" key="6">
    <source>
        <dbReference type="ARBA" id="ARBA00048552"/>
    </source>
</evidence>